<dbReference type="Pfam" id="PF01541">
    <property type="entry name" value="GIY-YIG"/>
    <property type="match status" value="1"/>
</dbReference>
<gene>
    <name evidence="3" type="ORF">FKV23_13535</name>
</gene>
<evidence type="ECO:0000259" key="2">
    <source>
        <dbReference type="PROSITE" id="PS50164"/>
    </source>
</evidence>
<dbReference type="SUPFAM" id="SSF82771">
    <property type="entry name" value="GIY-YIG endonuclease"/>
    <property type="match status" value="1"/>
</dbReference>
<dbReference type="KEGG" id="lyj:FKV23_13535"/>
<protein>
    <submittedName>
        <fullName evidence="3">GIY-YIG nuclease family protein</fullName>
    </submittedName>
</protein>
<evidence type="ECO:0000256" key="1">
    <source>
        <dbReference type="ARBA" id="ARBA00007435"/>
    </source>
</evidence>
<dbReference type="InterPro" id="IPR050190">
    <property type="entry name" value="UPF0213_domain"/>
</dbReference>
<dbReference type="AlphaFoldDB" id="A0A514BUF1"/>
<evidence type="ECO:0000313" key="3">
    <source>
        <dbReference type="EMBL" id="QDH70992.1"/>
    </source>
</evidence>
<dbReference type="PROSITE" id="PS50164">
    <property type="entry name" value="GIY_YIG"/>
    <property type="match status" value="1"/>
</dbReference>
<organism evidence="3 4">
    <name type="scientific">Marilutibacter alkalisoli</name>
    <dbReference type="NCBI Taxonomy" id="2591633"/>
    <lineage>
        <taxon>Bacteria</taxon>
        <taxon>Pseudomonadati</taxon>
        <taxon>Pseudomonadota</taxon>
        <taxon>Gammaproteobacteria</taxon>
        <taxon>Lysobacterales</taxon>
        <taxon>Lysobacteraceae</taxon>
        <taxon>Marilutibacter</taxon>
    </lineage>
</organism>
<dbReference type="RefSeq" id="WP_141624324.1">
    <property type="nucleotide sequence ID" value="NZ_CP041242.1"/>
</dbReference>
<accession>A0A514BUF1</accession>
<dbReference type="PANTHER" id="PTHR34477:SF5">
    <property type="entry name" value="BSL5627 PROTEIN"/>
    <property type="match status" value="1"/>
</dbReference>
<reference evidence="3 4" key="1">
    <citation type="submission" date="2019-06" db="EMBL/GenBank/DDBJ databases">
        <title>Lysobacter alkalisoli sp. nov. isolated from saline-alkali soil.</title>
        <authorList>
            <person name="Sun J.-Q."/>
            <person name="Xu L."/>
        </authorList>
    </citation>
    <scope>NUCLEOTIDE SEQUENCE [LARGE SCALE GENOMIC DNA]</scope>
    <source>
        <strain evidence="3 4">SJ-36</strain>
    </source>
</reference>
<dbReference type="CDD" id="cd10448">
    <property type="entry name" value="GIY-YIG_unchar_3"/>
    <property type="match status" value="1"/>
</dbReference>
<sequence length="112" mass="13096">MDRQPCVYLLASDRNGTLYVGVTSELISRVWQHKEHIVESFSARYGVTRLVWYELHDTMESAIQREKRIKKWNRAWKIRLIDEMNPSWRDLWPDIVGMAPTANVLGSPPARG</sequence>
<comment type="similarity">
    <text evidence="1">Belongs to the UPF0213 family.</text>
</comment>
<dbReference type="Gene3D" id="3.40.1440.10">
    <property type="entry name" value="GIY-YIG endonuclease"/>
    <property type="match status" value="1"/>
</dbReference>
<evidence type="ECO:0000313" key="4">
    <source>
        <dbReference type="Proteomes" id="UP000317199"/>
    </source>
</evidence>
<name>A0A514BUF1_9GAMM</name>
<dbReference type="SMART" id="SM00465">
    <property type="entry name" value="GIYc"/>
    <property type="match status" value="1"/>
</dbReference>
<keyword evidence="4" id="KW-1185">Reference proteome</keyword>
<dbReference type="EMBL" id="CP041242">
    <property type="protein sequence ID" value="QDH70992.1"/>
    <property type="molecule type" value="Genomic_DNA"/>
</dbReference>
<feature type="domain" description="GIY-YIG" evidence="2">
    <location>
        <begin position="3"/>
        <end position="79"/>
    </location>
</feature>
<dbReference type="Proteomes" id="UP000317199">
    <property type="component" value="Chromosome"/>
</dbReference>
<dbReference type="PANTHER" id="PTHR34477">
    <property type="entry name" value="UPF0213 PROTEIN YHBQ"/>
    <property type="match status" value="1"/>
</dbReference>
<proteinExistence type="inferred from homology"/>
<dbReference type="InterPro" id="IPR000305">
    <property type="entry name" value="GIY-YIG_endonuc"/>
</dbReference>
<dbReference type="OrthoDB" id="9807770at2"/>
<dbReference type="InterPro" id="IPR035901">
    <property type="entry name" value="GIY-YIG_endonuc_sf"/>
</dbReference>